<dbReference type="InterPro" id="IPR043129">
    <property type="entry name" value="ATPase_NBD"/>
</dbReference>
<dbReference type="Proteomes" id="UP001516620">
    <property type="component" value="Unassembled WGS sequence"/>
</dbReference>
<evidence type="ECO:0000313" key="4">
    <source>
        <dbReference type="EMBL" id="MBM6995312.1"/>
    </source>
</evidence>
<keyword evidence="3" id="KW-0859">Xylose metabolism</keyword>
<keyword evidence="3" id="KW-0119">Carbohydrate metabolism</keyword>
<dbReference type="Gene3D" id="1.10.10.10">
    <property type="entry name" value="Winged helix-like DNA-binding domain superfamily/Winged helix DNA-binding domain"/>
    <property type="match status" value="1"/>
</dbReference>
<evidence type="ECO:0000313" key="5">
    <source>
        <dbReference type="Proteomes" id="UP001516620"/>
    </source>
</evidence>
<name>A0ABS2H1N6_9BACL</name>
<comment type="function">
    <text evidence="1">Transcriptional repressor of xylose-utilizing enzymes.</text>
</comment>
<dbReference type="SUPFAM" id="SSF53067">
    <property type="entry name" value="Actin-like ATPase domain"/>
    <property type="match status" value="1"/>
</dbReference>
<dbReference type="Gene3D" id="3.30.420.40">
    <property type="match status" value="2"/>
</dbReference>
<evidence type="ECO:0000256" key="3">
    <source>
        <dbReference type="ARBA" id="ARBA00022629"/>
    </source>
</evidence>
<comment type="caution">
    <text evidence="4">The sequence shown here is derived from an EMBL/GenBank/DDBJ whole genome shotgun (WGS) entry which is preliminary data.</text>
</comment>
<evidence type="ECO:0000256" key="1">
    <source>
        <dbReference type="ARBA" id="ARBA00002486"/>
    </source>
</evidence>
<dbReference type="EMBL" id="JADCNN020000004">
    <property type="protein sequence ID" value="MBM6995312.1"/>
    <property type="molecule type" value="Genomic_DNA"/>
</dbReference>
<reference evidence="4 5" key="1">
    <citation type="submission" date="2021-01" db="EMBL/GenBank/DDBJ databases">
        <title>Paenibacillus sp.nov. isolated from the rhizosphere soil of tomato plant.</title>
        <authorList>
            <person name="Thin K.K."/>
            <person name="Zhang X."/>
            <person name="He S."/>
        </authorList>
    </citation>
    <scope>NUCLEOTIDE SEQUENCE [LARGE SCALE GENOMIC DNA]</scope>
    <source>
        <strain evidence="4 5">DXFW5</strain>
    </source>
</reference>
<dbReference type="PANTHER" id="PTHR18964">
    <property type="entry name" value="ROK (REPRESSOR, ORF, KINASE) FAMILY"/>
    <property type="match status" value="1"/>
</dbReference>
<evidence type="ECO:0000256" key="2">
    <source>
        <dbReference type="ARBA" id="ARBA00006479"/>
    </source>
</evidence>
<gene>
    <name evidence="4" type="ORF">IM700_006505</name>
</gene>
<organism evidence="4 5">
    <name type="scientific">Paenibacillus rhizolycopersici</name>
    <dbReference type="NCBI Taxonomy" id="2780073"/>
    <lineage>
        <taxon>Bacteria</taxon>
        <taxon>Bacillati</taxon>
        <taxon>Bacillota</taxon>
        <taxon>Bacilli</taxon>
        <taxon>Bacillales</taxon>
        <taxon>Paenibacillaceae</taxon>
        <taxon>Paenibacillus</taxon>
    </lineage>
</organism>
<dbReference type="InterPro" id="IPR000600">
    <property type="entry name" value="ROK"/>
</dbReference>
<protein>
    <submittedName>
        <fullName evidence="4">ROK family protein</fullName>
    </submittedName>
</protein>
<keyword evidence="5" id="KW-1185">Reference proteome</keyword>
<dbReference type="PANTHER" id="PTHR18964:SF149">
    <property type="entry name" value="BIFUNCTIONAL UDP-N-ACETYLGLUCOSAMINE 2-EPIMERASE_N-ACETYLMANNOSAMINE KINASE"/>
    <property type="match status" value="1"/>
</dbReference>
<dbReference type="Pfam" id="PF00480">
    <property type="entry name" value="ROK"/>
    <property type="match status" value="1"/>
</dbReference>
<sequence length="396" mass="42957">MLTHSNPLIKKQIYDRISFLGTVSKADLMSEFPLTSSSMTRLLEEMTSRGLIVISGLGSSTGGRKPILFQTNPKHRFVFGLEISRIYSVLGLYDLHLNPLSQARWKMDDRMTPDVLADSVANTAKAFLTEHGITSADILGIGIGAVGPLDHRNGIILEPEWFPAPSWRHVPICTMLEERLGIPAMLDNGANTALIGEHWALRSETIRHALYVHAGVNIRSAAMSEGRILRGAADTEGAIGQMIIQMDGPKLRNKGNSGALEAFVSVPALEERVRAELIAGRISVLSGEAPDRVNFAALVDALSQNDSLVMEQFTKTAVCLGTGLANLINALHPEYVVLGGPLVSAHPLVFDIAVEVAKKNAYHYPEYNPLFTQGQLTDTAVATGAALMVLQHWPID</sequence>
<dbReference type="SUPFAM" id="SSF46785">
    <property type="entry name" value="Winged helix' DNA-binding domain"/>
    <property type="match status" value="1"/>
</dbReference>
<dbReference type="RefSeq" id="WP_193415037.1">
    <property type="nucleotide sequence ID" value="NZ_JADCNN020000004.1"/>
</dbReference>
<comment type="similarity">
    <text evidence="2">Belongs to the ROK (NagC/XylR) family.</text>
</comment>
<proteinExistence type="inferred from homology"/>
<accession>A0ABS2H1N6</accession>
<dbReference type="InterPro" id="IPR036388">
    <property type="entry name" value="WH-like_DNA-bd_sf"/>
</dbReference>
<dbReference type="InterPro" id="IPR036390">
    <property type="entry name" value="WH_DNA-bd_sf"/>
</dbReference>